<evidence type="ECO:0000313" key="1">
    <source>
        <dbReference type="EMBL" id="RYJ40404.1"/>
    </source>
</evidence>
<organism evidence="1 2">
    <name type="scientific">Flavobacterium beibuense</name>
    <dbReference type="NCBI Taxonomy" id="657326"/>
    <lineage>
        <taxon>Bacteria</taxon>
        <taxon>Pseudomonadati</taxon>
        <taxon>Bacteroidota</taxon>
        <taxon>Flavobacteriia</taxon>
        <taxon>Flavobacteriales</taxon>
        <taxon>Flavobacteriaceae</taxon>
        <taxon>Flavobacterium</taxon>
    </lineage>
</organism>
<gene>
    <name evidence="1" type="ORF">NU09_3445</name>
</gene>
<protein>
    <submittedName>
        <fullName evidence="1">Uncharacterized protein</fullName>
    </submittedName>
</protein>
<reference evidence="1 2" key="1">
    <citation type="submission" date="2014-12" db="EMBL/GenBank/DDBJ databases">
        <title>Genome sequence of Flavobacterium beibuense RSKm HC5.</title>
        <authorList>
            <person name="Kim J.F."/>
            <person name="Song J.Y."/>
            <person name="Kwak M.-J."/>
            <person name="Lee S.-W."/>
        </authorList>
    </citation>
    <scope>NUCLEOTIDE SEQUENCE [LARGE SCALE GENOMIC DNA]</scope>
    <source>
        <strain evidence="1 2">RSKm HC5</strain>
    </source>
</reference>
<proteinExistence type="predicted"/>
<accession>A0A444W3P7</accession>
<comment type="caution">
    <text evidence="1">The sequence shown here is derived from an EMBL/GenBank/DDBJ whole genome shotgun (WGS) entry which is preliminary data.</text>
</comment>
<evidence type="ECO:0000313" key="2">
    <source>
        <dbReference type="Proteomes" id="UP000289775"/>
    </source>
</evidence>
<sequence>MIKKPEETTSGFLFNADDIKSEAIFYLDYLQIIVFLLF</sequence>
<keyword evidence="2" id="KW-1185">Reference proteome</keyword>
<name>A0A444W3P7_9FLAO</name>
<dbReference type="AlphaFoldDB" id="A0A444W3P7"/>
<dbReference type="EMBL" id="JUIW01000017">
    <property type="protein sequence ID" value="RYJ40404.1"/>
    <property type="molecule type" value="Genomic_DNA"/>
</dbReference>
<dbReference type="Proteomes" id="UP000289775">
    <property type="component" value="Unassembled WGS sequence"/>
</dbReference>